<protein>
    <submittedName>
        <fullName evidence="1">Right-handed parallel beta-helix repeat-containing protein</fullName>
    </submittedName>
</protein>
<dbReference type="EMBL" id="CP114202">
    <property type="protein sequence ID" value="WAU00675.1"/>
    <property type="molecule type" value="Genomic_DNA"/>
</dbReference>
<dbReference type="PANTHER" id="PTHR22990:SF15">
    <property type="entry name" value="F-BOX ONLY PROTEIN 10"/>
    <property type="match status" value="1"/>
</dbReference>
<accession>A0ABY7IPG4</accession>
<organism evidence="1 2">
    <name type="scientific">Streptomyces nigrescens</name>
    <dbReference type="NCBI Taxonomy" id="1920"/>
    <lineage>
        <taxon>Bacteria</taxon>
        <taxon>Bacillati</taxon>
        <taxon>Actinomycetota</taxon>
        <taxon>Actinomycetes</taxon>
        <taxon>Kitasatosporales</taxon>
        <taxon>Streptomycetaceae</taxon>
        <taxon>Streptomyces</taxon>
    </lineage>
</organism>
<dbReference type="InterPro" id="IPR006626">
    <property type="entry name" value="PbH1"/>
</dbReference>
<evidence type="ECO:0000313" key="1">
    <source>
        <dbReference type="EMBL" id="WAU00675.1"/>
    </source>
</evidence>
<dbReference type="InterPro" id="IPR011050">
    <property type="entry name" value="Pectin_lyase_fold/virulence"/>
</dbReference>
<evidence type="ECO:0000313" key="2">
    <source>
        <dbReference type="Proteomes" id="UP001210609"/>
    </source>
</evidence>
<dbReference type="Proteomes" id="UP001210609">
    <property type="component" value="Chromosome"/>
</dbReference>
<keyword evidence="2" id="KW-1185">Reference proteome</keyword>
<dbReference type="Pfam" id="PF13229">
    <property type="entry name" value="Beta_helix"/>
    <property type="match status" value="1"/>
</dbReference>
<gene>
    <name evidence="1" type="ORF">STRLI_006951</name>
</gene>
<dbReference type="InterPro" id="IPR039448">
    <property type="entry name" value="Beta_helix"/>
</dbReference>
<reference evidence="1 2" key="1">
    <citation type="submission" date="2022-12" db="EMBL/GenBank/DDBJ databases">
        <authorList>
            <person name="Ruckert C."/>
            <person name="Busche T."/>
            <person name="Kalinowski J."/>
            <person name="Wittmann C."/>
        </authorList>
    </citation>
    <scope>NUCLEOTIDE SEQUENCE [LARGE SCALE GENOMIC DNA]</scope>
    <source>
        <strain evidence="1 2">DSM 40555</strain>
    </source>
</reference>
<sequence>MVLRHVKYMGCVAAMMIGGLGAASPCDAPGRHVVHAGESIQRAVNKARPGDTIFIRPGRYRESVQINKSRLHLVGAGRKTVITPSGKRATNACGQAGHGICVVGKNRPLRDVSIRSLTVSGAKKTGIWASATDRLSVHHVTVRKSGVWGIAQEKSIRGIFRDNTIVDNGDAGIFLANKTKEEGGGSDTRGAVISDNYLAGNRIGVTIRRVRNLTVSYNTMTRNCGGVFVVGDESRPQAGALTVRNNDIYKNNKFCKGNSRLPDIQGSGIVLTGAEHVLVRRNVIRDHHGKSRLSGGVVLFHSFVKVLNHHNVISHNIVLHNKPVDLANRDLPGKGNRFIHNVCRTSEPAGLCRRLHRDGLNPSATGE</sequence>
<dbReference type="SUPFAM" id="SSF51126">
    <property type="entry name" value="Pectin lyase-like"/>
    <property type="match status" value="1"/>
</dbReference>
<dbReference type="PANTHER" id="PTHR22990">
    <property type="entry name" value="F-BOX ONLY PROTEIN"/>
    <property type="match status" value="1"/>
</dbReference>
<dbReference type="SMART" id="SM00710">
    <property type="entry name" value="PbH1"/>
    <property type="match status" value="7"/>
</dbReference>
<proteinExistence type="predicted"/>
<dbReference type="InterPro" id="IPR012334">
    <property type="entry name" value="Pectin_lyas_fold"/>
</dbReference>
<name>A0ABY7IPG4_STRNI</name>
<dbReference type="Gene3D" id="2.160.20.10">
    <property type="entry name" value="Single-stranded right-handed beta-helix, Pectin lyase-like"/>
    <property type="match status" value="1"/>
</dbReference>
<dbReference type="InterPro" id="IPR051550">
    <property type="entry name" value="SCF-Subunits/Alg-Epimerases"/>
</dbReference>